<gene>
    <name evidence="2" type="ORF">BVG16_09150</name>
</gene>
<dbReference type="SUPFAM" id="SSF52833">
    <property type="entry name" value="Thioredoxin-like"/>
    <property type="match status" value="1"/>
</dbReference>
<dbReference type="Pfam" id="PF20207">
    <property type="entry name" value="DUF6568"/>
    <property type="match status" value="1"/>
</dbReference>
<dbReference type="InterPro" id="IPR046698">
    <property type="entry name" value="PedC-like"/>
</dbReference>
<name>A0A1T2XH80_9BACL</name>
<dbReference type="Gene3D" id="3.40.30.10">
    <property type="entry name" value="Glutaredoxin"/>
    <property type="match status" value="1"/>
</dbReference>
<evidence type="ECO:0000256" key="1">
    <source>
        <dbReference type="SAM" id="Phobius"/>
    </source>
</evidence>
<dbReference type="STRING" id="1324314.BVG16_09150"/>
<dbReference type="InterPro" id="IPR036249">
    <property type="entry name" value="Thioredoxin-like_sf"/>
</dbReference>
<comment type="caution">
    <text evidence="2">The sequence shown here is derived from an EMBL/GenBank/DDBJ whole genome shotgun (WGS) entry which is preliminary data.</text>
</comment>
<feature type="transmembrane region" description="Helical" evidence="1">
    <location>
        <begin position="7"/>
        <end position="26"/>
    </location>
</feature>
<dbReference type="CDD" id="cd02947">
    <property type="entry name" value="TRX_family"/>
    <property type="match status" value="1"/>
</dbReference>
<sequence length="149" mass="17221">MKKRRKYTFFWGVGIVIVLLAVLGWLNGMQNKSVLTPMTNEGLESFFQEQQSGVVYIGRPTCPVCREFQPKVEKVSKATGTEVFYYNTDLARQENETTLNQMMEKLQVQAVPTVIYFSEGKEVDRLQEGEYTQEGFEQFLQKHEVPHAK</sequence>
<keyword evidence="3" id="KW-1185">Reference proteome</keyword>
<reference evidence="2 3" key="1">
    <citation type="submission" date="2017-01" db="EMBL/GenBank/DDBJ databases">
        <title>Genome analysis of Paenibacillus selenitrireducens ES3-24.</title>
        <authorList>
            <person name="Xu D."/>
            <person name="Yao R."/>
            <person name="Zheng S."/>
        </authorList>
    </citation>
    <scope>NUCLEOTIDE SEQUENCE [LARGE SCALE GENOMIC DNA]</scope>
    <source>
        <strain evidence="2 3">ES3-24</strain>
    </source>
</reference>
<dbReference type="Proteomes" id="UP000190188">
    <property type="component" value="Unassembled WGS sequence"/>
</dbReference>
<keyword evidence="1" id="KW-0812">Transmembrane</keyword>
<keyword evidence="1" id="KW-1133">Transmembrane helix</keyword>
<proteinExistence type="predicted"/>
<evidence type="ECO:0000313" key="2">
    <source>
        <dbReference type="EMBL" id="OPA79249.1"/>
    </source>
</evidence>
<dbReference type="EMBL" id="MSZX01000003">
    <property type="protein sequence ID" value="OPA79249.1"/>
    <property type="molecule type" value="Genomic_DNA"/>
</dbReference>
<keyword evidence="1" id="KW-0472">Membrane</keyword>
<evidence type="ECO:0000313" key="3">
    <source>
        <dbReference type="Proteomes" id="UP000190188"/>
    </source>
</evidence>
<dbReference type="AlphaFoldDB" id="A0A1T2XH80"/>
<organism evidence="2 3">
    <name type="scientific">Paenibacillus selenitireducens</name>
    <dbReference type="NCBI Taxonomy" id="1324314"/>
    <lineage>
        <taxon>Bacteria</taxon>
        <taxon>Bacillati</taxon>
        <taxon>Bacillota</taxon>
        <taxon>Bacilli</taxon>
        <taxon>Bacillales</taxon>
        <taxon>Paenibacillaceae</taxon>
        <taxon>Paenibacillus</taxon>
    </lineage>
</organism>
<protein>
    <submittedName>
        <fullName evidence="2">Uncharacterized protein</fullName>
    </submittedName>
</protein>
<accession>A0A1T2XH80</accession>